<evidence type="ECO:0000313" key="1">
    <source>
        <dbReference type="EMBL" id="ACY47579.1"/>
    </source>
</evidence>
<dbReference type="Proteomes" id="UP000002221">
    <property type="component" value="Chromosome"/>
</dbReference>
<accession>D0MFQ2</accession>
<reference evidence="1 2" key="1">
    <citation type="journal article" date="2009" name="Stand. Genomic Sci.">
        <title>Complete genome sequence of Rhodothermus marinus type strain (R-10).</title>
        <authorList>
            <person name="Nolan M."/>
            <person name="Tindall B.J."/>
            <person name="Pomrenke H."/>
            <person name="Lapidus A."/>
            <person name="Copeland A."/>
            <person name="Glavina Del Rio T."/>
            <person name="Lucas S."/>
            <person name="Chen F."/>
            <person name="Tice H."/>
            <person name="Cheng J.F."/>
            <person name="Saunders E."/>
            <person name="Han C."/>
            <person name="Bruce D."/>
            <person name="Goodwin L."/>
            <person name="Chain P."/>
            <person name="Pitluck S."/>
            <person name="Ovchinikova G."/>
            <person name="Pati A."/>
            <person name="Ivanova N."/>
            <person name="Mavromatis K."/>
            <person name="Chen A."/>
            <person name="Palaniappan K."/>
            <person name="Land M."/>
            <person name="Hauser L."/>
            <person name="Chang Y.J."/>
            <person name="Jeffries C.D."/>
            <person name="Brettin T."/>
            <person name="Goker M."/>
            <person name="Bristow J."/>
            <person name="Eisen J.A."/>
            <person name="Markowitz V."/>
            <person name="Hugenholtz P."/>
            <person name="Kyrpides N.C."/>
            <person name="Klenk H.P."/>
            <person name="Detter J.C."/>
        </authorList>
    </citation>
    <scope>NUCLEOTIDE SEQUENCE [LARGE SCALE GENOMIC DNA]</scope>
    <source>
        <strain evidence="2">ATCC 43812 / DSM 4252 / R-10</strain>
    </source>
</reference>
<dbReference type="OrthoDB" id="9922458at2"/>
<dbReference type="EMBL" id="CP001807">
    <property type="protein sequence ID" value="ACY47579.1"/>
    <property type="molecule type" value="Genomic_DNA"/>
</dbReference>
<organism evidence="1 2">
    <name type="scientific">Rhodothermus marinus (strain ATCC 43812 / DSM 4252 / R-10)</name>
    <name type="common">Rhodothermus obamensis</name>
    <dbReference type="NCBI Taxonomy" id="518766"/>
    <lineage>
        <taxon>Bacteria</taxon>
        <taxon>Pseudomonadati</taxon>
        <taxon>Rhodothermota</taxon>
        <taxon>Rhodothermia</taxon>
        <taxon>Rhodothermales</taxon>
        <taxon>Rhodothermaceae</taxon>
        <taxon>Rhodothermus</taxon>
    </lineage>
</organism>
<keyword evidence="2" id="KW-1185">Reference proteome</keyword>
<sequence>MPNAHSGSVEQLLQRALELGLIDRYEHRGDRVYIEAASLQIELTETQALHWLEAALDAFLRMQGGLKANNE</sequence>
<evidence type="ECO:0000313" key="2">
    <source>
        <dbReference type="Proteomes" id="UP000002221"/>
    </source>
</evidence>
<name>D0MFQ2_RHOM4</name>
<dbReference type="RefSeq" id="WP_012843191.1">
    <property type="nucleotide sequence ID" value="NC_013501.1"/>
</dbReference>
<dbReference type="STRING" id="518766.Rmar_0681"/>
<dbReference type="AlphaFoldDB" id="D0MFQ2"/>
<protein>
    <submittedName>
        <fullName evidence="1">Uncharacterized protein</fullName>
    </submittedName>
</protein>
<dbReference type="KEGG" id="rmr:Rmar_0681"/>
<gene>
    <name evidence="1" type="ordered locus">Rmar_0681</name>
</gene>
<dbReference type="HOGENOM" id="CLU_2773205_0_0_10"/>
<proteinExistence type="predicted"/>